<dbReference type="AlphaFoldDB" id="D9XEQ5"/>
<dbReference type="STRING" id="591159.SSQG_07371"/>
<dbReference type="EMBL" id="GG657757">
    <property type="protein sequence ID" value="EFL36853.1"/>
    <property type="molecule type" value="Genomic_DNA"/>
</dbReference>
<dbReference type="eggNOG" id="COG0667">
    <property type="taxonomic scope" value="Bacteria"/>
</dbReference>
<dbReference type="HOGENOM" id="CLU_2866092_0_0_11"/>
<protein>
    <submittedName>
        <fullName evidence="1">Predicted protein</fullName>
    </submittedName>
</protein>
<accession>D9XEQ5</accession>
<proteinExistence type="predicted"/>
<evidence type="ECO:0000313" key="2">
    <source>
        <dbReference type="Proteomes" id="UP000004184"/>
    </source>
</evidence>
<sequence>MGRCAPAAGPAAPTLGRSPVVLPIPGTARTDHLEDSLAAADLQLTPAHRDRLDRLAEEAPAASG</sequence>
<dbReference type="InterPro" id="IPR036812">
    <property type="entry name" value="NAD(P)_OxRdtase_dom_sf"/>
</dbReference>
<dbReference type="Proteomes" id="UP000004184">
    <property type="component" value="Unassembled WGS sequence"/>
</dbReference>
<evidence type="ECO:0000313" key="1">
    <source>
        <dbReference type="EMBL" id="EFL36853.1"/>
    </source>
</evidence>
<dbReference type="SUPFAM" id="SSF51430">
    <property type="entry name" value="NAD(P)-linked oxidoreductase"/>
    <property type="match status" value="1"/>
</dbReference>
<organism evidence="1 2">
    <name type="scientific">Streptomyces viridochromogenes (strain DSM 40736 / JCM 4977 / BCRC 1201 / Tue 494)</name>
    <dbReference type="NCBI Taxonomy" id="591159"/>
    <lineage>
        <taxon>Bacteria</taxon>
        <taxon>Bacillati</taxon>
        <taxon>Actinomycetota</taxon>
        <taxon>Actinomycetes</taxon>
        <taxon>Kitasatosporales</taxon>
        <taxon>Streptomycetaceae</taxon>
        <taxon>Streptomyces</taxon>
    </lineage>
</organism>
<reference evidence="2" key="1">
    <citation type="submission" date="2009-02" db="EMBL/GenBank/DDBJ databases">
        <title>Annotation of Streptomyces viridochromogenes strain DSM 40736.</title>
        <authorList>
            <consortium name="The Broad Institute Genome Sequencing Platform"/>
            <consortium name="Broad Institute Microbial Sequencing Center"/>
            <person name="Fischbach M."/>
            <person name="Godfrey P."/>
            <person name="Ward D."/>
            <person name="Young S."/>
            <person name="Zeng Q."/>
            <person name="Koehrsen M."/>
            <person name="Alvarado L."/>
            <person name="Berlin A.M."/>
            <person name="Bochicchio J."/>
            <person name="Borenstein D."/>
            <person name="Chapman S.B."/>
            <person name="Chen Z."/>
            <person name="Engels R."/>
            <person name="Freedman E."/>
            <person name="Gellesch M."/>
            <person name="Goldberg J."/>
            <person name="Griggs A."/>
            <person name="Gujja S."/>
            <person name="Heilman E.R."/>
            <person name="Heiman D.I."/>
            <person name="Hepburn T.A."/>
            <person name="Howarth C."/>
            <person name="Jen D."/>
            <person name="Larson L."/>
            <person name="Lewis B."/>
            <person name="Mehta T."/>
            <person name="Park D."/>
            <person name="Pearson M."/>
            <person name="Richards J."/>
            <person name="Roberts A."/>
            <person name="Saif S."/>
            <person name="Shea T.D."/>
            <person name="Shenoy N."/>
            <person name="Sisk P."/>
            <person name="Stolte C."/>
            <person name="Sykes S.N."/>
            <person name="Thomson T."/>
            <person name="Walk T."/>
            <person name="White J."/>
            <person name="Yandava C."/>
            <person name="Straight P."/>
            <person name="Clardy J."/>
            <person name="Hung D."/>
            <person name="Kolter R."/>
            <person name="Mekalanos J."/>
            <person name="Walker S."/>
            <person name="Walsh C.T."/>
            <person name="Wieland-Brown L.C."/>
            <person name="Haas B."/>
            <person name="Nusbaum C."/>
            <person name="Birren B."/>
        </authorList>
    </citation>
    <scope>NUCLEOTIDE SEQUENCE [LARGE SCALE GENOMIC DNA]</scope>
    <source>
        <strain evidence="2">DSM 40736 / JCM 4977 / BCRC 1201 / Tue 494</strain>
    </source>
</reference>
<gene>
    <name evidence="1" type="ORF">SSQG_07371</name>
</gene>
<dbReference type="Gene3D" id="3.20.20.100">
    <property type="entry name" value="NADP-dependent oxidoreductase domain"/>
    <property type="match status" value="1"/>
</dbReference>
<keyword evidence="2" id="KW-1185">Reference proteome</keyword>
<dbReference type="RefSeq" id="WP_003995006.1">
    <property type="nucleotide sequence ID" value="NZ_GG657757.1"/>
</dbReference>
<name>D9XEQ5_STRVT</name>